<feature type="domain" description="RNase H type-1" evidence="2">
    <location>
        <begin position="174"/>
        <end position="290"/>
    </location>
</feature>
<dbReference type="Pfam" id="PF13456">
    <property type="entry name" value="RVT_3"/>
    <property type="match status" value="1"/>
</dbReference>
<dbReference type="PANTHER" id="PTHR47074">
    <property type="entry name" value="BNAC02G40300D PROTEIN"/>
    <property type="match status" value="1"/>
</dbReference>
<feature type="region of interest" description="Disordered" evidence="1">
    <location>
        <begin position="136"/>
        <end position="163"/>
    </location>
</feature>
<dbReference type="EMBL" id="QGKV02001507">
    <property type="protein sequence ID" value="KAF3529526.1"/>
    <property type="molecule type" value="Genomic_DNA"/>
</dbReference>
<evidence type="ECO:0000313" key="3">
    <source>
        <dbReference type="EMBL" id="KAF3529526.1"/>
    </source>
</evidence>
<name>A0ABQ7BBI8_BRACR</name>
<dbReference type="InterPro" id="IPR002156">
    <property type="entry name" value="RNaseH_domain"/>
</dbReference>
<evidence type="ECO:0000259" key="2">
    <source>
        <dbReference type="Pfam" id="PF13456"/>
    </source>
</evidence>
<dbReference type="PANTHER" id="PTHR47074:SF53">
    <property type="entry name" value="REVERSE TRANSCRIPTASE-LIKE PROTEIN"/>
    <property type="match status" value="1"/>
</dbReference>
<sequence>MVREIGNGRDTNVWAEKWIMDKVPKYPLYRDDSTIDLMLTVADLLLPGSSSWNEALVRRTFISTDAEIILKIRPNLQKQDSLKWGVTRNGCYSSQNGYRFLDTMRARNALEYEKKQTGSETVLSMAIEAAEEWRHANIRDPSTSSEPPVSSFGNRSSQSWQPPPSGVLKCNIGVSWNEAQSISCASSLLRDHNGAVLFHSRRAFSGVSSHMEAELLGFHFAVESMRSTHQRNIIFESHYTLARDALLKPSMFPRLRLVINEVLSFLPCLQTRQMTYACEAQNRTATKIAENVVCDRRFSSYIARGGPSWLLAHLNAEAVSN</sequence>
<dbReference type="Proteomes" id="UP000266723">
    <property type="component" value="Unassembled WGS sequence"/>
</dbReference>
<keyword evidence="4" id="KW-1185">Reference proteome</keyword>
<evidence type="ECO:0000313" key="4">
    <source>
        <dbReference type="Proteomes" id="UP000266723"/>
    </source>
</evidence>
<reference evidence="3 4" key="1">
    <citation type="journal article" date="2020" name="BMC Genomics">
        <title>Intraspecific diversification of the crop wild relative Brassica cretica Lam. using demographic model selection.</title>
        <authorList>
            <person name="Kioukis A."/>
            <person name="Michalopoulou V.A."/>
            <person name="Briers L."/>
            <person name="Pirintsos S."/>
            <person name="Studholme D.J."/>
            <person name="Pavlidis P."/>
            <person name="Sarris P.F."/>
        </authorList>
    </citation>
    <scope>NUCLEOTIDE SEQUENCE [LARGE SCALE GENOMIC DNA]</scope>
    <source>
        <strain evidence="4">cv. PFS-1207/04</strain>
    </source>
</reference>
<protein>
    <recommendedName>
        <fullName evidence="2">RNase H type-1 domain-containing protein</fullName>
    </recommendedName>
</protein>
<evidence type="ECO:0000256" key="1">
    <source>
        <dbReference type="SAM" id="MobiDB-lite"/>
    </source>
</evidence>
<proteinExistence type="predicted"/>
<gene>
    <name evidence="3" type="ORF">DY000_02039771</name>
</gene>
<comment type="caution">
    <text evidence="3">The sequence shown here is derived from an EMBL/GenBank/DDBJ whole genome shotgun (WGS) entry which is preliminary data.</text>
</comment>
<accession>A0ABQ7BBI8</accession>
<feature type="compositionally biased region" description="Polar residues" evidence="1">
    <location>
        <begin position="140"/>
        <end position="160"/>
    </location>
</feature>
<organism evidence="3 4">
    <name type="scientific">Brassica cretica</name>
    <name type="common">Mustard</name>
    <dbReference type="NCBI Taxonomy" id="69181"/>
    <lineage>
        <taxon>Eukaryota</taxon>
        <taxon>Viridiplantae</taxon>
        <taxon>Streptophyta</taxon>
        <taxon>Embryophyta</taxon>
        <taxon>Tracheophyta</taxon>
        <taxon>Spermatophyta</taxon>
        <taxon>Magnoliopsida</taxon>
        <taxon>eudicotyledons</taxon>
        <taxon>Gunneridae</taxon>
        <taxon>Pentapetalae</taxon>
        <taxon>rosids</taxon>
        <taxon>malvids</taxon>
        <taxon>Brassicales</taxon>
        <taxon>Brassicaceae</taxon>
        <taxon>Brassiceae</taxon>
        <taxon>Brassica</taxon>
    </lineage>
</organism>
<dbReference type="InterPro" id="IPR052929">
    <property type="entry name" value="RNase_H-like_EbsB-rel"/>
</dbReference>